<accession>A0A9P8TKY6</accession>
<evidence type="ECO:0000313" key="2">
    <source>
        <dbReference type="EMBL" id="KAH3683418.1"/>
    </source>
</evidence>
<sequence length="121" mass="13170">MASLCLVCSPPTAARTIKKAIQAIGTPMEIGKLEARMKGINFFLDLIFSLAVSMAEVADRGYSPPIPVPVIPLAMIKNQNKPTSELDLAQAHKMEPMTIKAVEKAKDGLRPKRSARKPKET</sequence>
<reference evidence="2" key="2">
    <citation type="submission" date="2021-01" db="EMBL/GenBank/DDBJ databases">
        <authorList>
            <person name="Schikora-Tamarit M.A."/>
        </authorList>
    </citation>
    <scope>NUCLEOTIDE SEQUENCE</scope>
    <source>
        <strain evidence="2">CBS2887</strain>
    </source>
</reference>
<reference evidence="2" key="1">
    <citation type="journal article" date="2021" name="Open Biol.">
        <title>Shared evolutionary footprints suggest mitochondrial oxidative damage underlies multiple complex I losses in fungi.</title>
        <authorList>
            <person name="Schikora-Tamarit M.A."/>
            <person name="Marcet-Houben M."/>
            <person name="Nosek J."/>
            <person name="Gabaldon T."/>
        </authorList>
    </citation>
    <scope>NUCLEOTIDE SEQUENCE</scope>
    <source>
        <strain evidence="2">CBS2887</strain>
    </source>
</reference>
<keyword evidence="3" id="KW-1185">Reference proteome</keyword>
<feature type="compositionally biased region" description="Basic residues" evidence="1">
    <location>
        <begin position="111"/>
        <end position="121"/>
    </location>
</feature>
<evidence type="ECO:0000313" key="3">
    <source>
        <dbReference type="Proteomes" id="UP000774326"/>
    </source>
</evidence>
<organism evidence="2 3">
    <name type="scientific">Wickerhamomyces pijperi</name>
    <name type="common">Yeast</name>
    <name type="synonym">Pichia pijperi</name>
    <dbReference type="NCBI Taxonomy" id="599730"/>
    <lineage>
        <taxon>Eukaryota</taxon>
        <taxon>Fungi</taxon>
        <taxon>Dikarya</taxon>
        <taxon>Ascomycota</taxon>
        <taxon>Saccharomycotina</taxon>
        <taxon>Saccharomycetes</taxon>
        <taxon>Phaffomycetales</taxon>
        <taxon>Wickerhamomycetaceae</taxon>
        <taxon>Wickerhamomyces</taxon>
    </lineage>
</organism>
<name>A0A9P8TKY6_WICPI</name>
<proteinExistence type="predicted"/>
<dbReference type="Proteomes" id="UP000774326">
    <property type="component" value="Unassembled WGS sequence"/>
</dbReference>
<comment type="caution">
    <text evidence="2">The sequence shown here is derived from an EMBL/GenBank/DDBJ whole genome shotgun (WGS) entry which is preliminary data.</text>
</comment>
<evidence type="ECO:0000256" key="1">
    <source>
        <dbReference type="SAM" id="MobiDB-lite"/>
    </source>
</evidence>
<feature type="region of interest" description="Disordered" evidence="1">
    <location>
        <begin position="102"/>
        <end position="121"/>
    </location>
</feature>
<dbReference type="EMBL" id="JAEUBG010003142">
    <property type="protein sequence ID" value="KAH3683418.1"/>
    <property type="molecule type" value="Genomic_DNA"/>
</dbReference>
<gene>
    <name evidence="2" type="ORF">WICPIJ_005637</name>
</gene>
<protein>
    <submittedName>
        <fullName evidence="2">Uncharacterized protein</fullName>
    </submittedName>
</protein>
<dbReference type="AlphaFoldDB" id="A0A9P8TKY6"/>